<evidence type="ECO:0000256" key="1">
    <source>
        <dbReference type="SAM" id="MobiDB-lite"/>
    </source>
</evidence>
<proteinExistence type="predicted"/>
<dbReference type="Proteomes" id="UP000886523">
    <property type="component" value="Unassembled WGS sequence"/>
</dbReference>
<name>A0A9P6B0C6_9AGAM</name>
<protein>
    <submittedName>
        <fullName evidence="2">Uncharacterized protein</fullName>
    </submittedName>
</protein>
<accession>A0A9P6B0C6</accession>
<evidence type="ECO:0000313" key="3">
    <source>
        <dbReference type="Proteomes" id="UP000886523"/>
    </source>
</evidence>
<dbReference type="EMBL" id="MU128951">
    <property type="protein sequence ID" value="KAF9515343.1"/>
    <property type="molecule type" value="Genomic_DNA"/>
</dbReference>
<reference evidence="2" key="1">
    <citation type="journal article" date="2020" name="Nat. Commun.">
        <title>Large-scale genome sequencing of mycorrhizal fungi provides insights into the early evolution of symbiotic traits.</title>
        <authorList>
            <person name="Miyauchi S."/>
            <person name="Kiss E."/>
            <person name="Kuo A."/>
            <person name="Drula E."/>
            <person name="Kohler A."/>
            <person name="Sanchez-Garcia M."/>
            <person name="Morin E."/>
            <person name="Andreopoulos B."/>
            <person name="Barry K.W."/>
            <person name="Bonito G."/>
            <person name="Buee M."/>
            <person name="Carver A."/>
            <person name="Chen C."/>
            <person name="Cichocki N."/>
            <person name="Clum A."/>
            <person name="Culley D."/>
            <person name="Crous P.W."/>
            <person name="Fauchery L."/>
            <person name="Girlanda M."/>
            <person name="Hayes R.D."/>
            <person name="Keri Z."/>
            <person name="LaButti K."/>
            <person name="Lipzen A."/>
            <person name="Lombard V."/>
            <person name="Magnuson J."/>
            <person name="Maillard F."/>
            <person name="Murat C."/>
            <person name="Nolan M."/>
            <person name="Ohm R.A."/>
            <person name="Pangilinan J."/>
            <person name="Pereira M.F."/>
            <person name="Perotto S."/>
            <person name="Peter M."/>
            <person name="Pfister S."/>
            <person name="Riley R."/>
            <person name="Sitrit Y."/>
            <person name="Stielow J.B."/>
            <person name="Szollosi G."/>
            <person name="Zifcakova L."/>
            <person name="Stursova M."/>
            <person name="Spatafora J.W."/>
            <person name="Tedersoo L."/>
            <person name="Vaario L.M."/>
            <person name="Yamada A."/>
            <person name="Yan M."/>
            <person name="Wang P."/>
            <person name="Xu J."/>
            <person name="Bruns T."/>
            <person name="Baldrian P."/>
            <person name="Vilgalys R."/>
            <person name="Dunand C."/>
            <person name="Henrissat B."/>
            <person name="Grigoriev I.V."/>
            <person name="Hibbett D."/>
            <person name="Nagy L.G."/>
            <person name="Martin F.M."/>
        </authorList>
    </citation>
    <scope>NUCLEOTIDE SEQUENCE</scope>
    <source>
        <strain evidence="2">UP504</strain>
    </source>
</reference>
<feature type="compositionally biased region" description="Polar residues" evidence="1">
    <location>
        <begin position="36"/>
        <end position="61"/>
    </location>
</feature>
<dbReference type="AlphaFoldDB" id="A0A9P6B0C6"/>
<sequence>MMNPQQRSQKVTVIVKSEYEQLLLPKRQLYIIKHQSLPNDNPRPNSNQIHPQASSPVTYPNNYPLGMPQNQYANKSAEGSGNNLVCWFCDKVGTHNVGMKNCPDAQAMIRQNLIKYSIEGQLVKMDGSRLPRGIPGQGGFKQAIIDEIKRFGSDIPNTSHSGACSLVDDYGHSPFQGRAYAIEADYRVYPVAKQEKPNVRFTPMVEPPKEHKPIVEIKETAQPKAWKDNIPQEDIEMGFDAPEKKIPKQAPAF</sequence>
<organism evidence="2 3">
    <name type="scientific">Hydnum rufescens UP504</name>
    <dbReference type="NCBI Taxonomy" id="1448309"/>
    <lineage>
        <taxon>Eukaryota</taxon>
        <taxon>Fungi</taxon>
        <taxon>Dikarya</taxon>
        <taxon>Basidiomycota</taxon>
        <taxon>Agaricomycotina</taxon>
        <taxon>Agaricomycetes</taxon>
        <taxon>Cantharellales</taxon>
        <taxon>Hydnaceae</taxon>
        <taxon>Hydnum</taxon>
    </lineage>
</organism>
<dbReference type="OrthoDB" id="3016331at2759"/>
<gene>
    <name evidence="2" type="ORF">BS47DRAFT_1361063</name>
</gene>
<keyword evidence="3" id="KW-1185">Reference proteome</keyword>
<feature type="region of interest" description="Disordered" evidence="1">
    <location>
        <begin position="36"/>
        <end position="66"/>
    </location>
</feature>
<evidence type="ECO:0000313" key="2">
    <source>
        <dbReference type="EMBL" id="KAF9515343.1"/>
    </source>
</evidence>
<comment type="caution">
    <text evidence="2">The sequence shown here is derived from an EMBL/GenBank/DDBJ whole genome shotgun (WGS) entry which is preliminary data.</text>
</comment>